<evidence type="ECO:0000313" key="1">
    <source>
        <dbReference type="EMBL" id="KPQ30854.1"/>
    </source>
</evidence>
<gene>
    <name evidence="1" type="ORF">HLUCCA11_24525</name>
</gene>
<protein>
    <recommendedName>
        <fullName evidence="3">Transposase DDE domain</fullName>
    </recommendedName>
</protein>
<proteinExistence type="predicted"/>
<dbReference type="Proteomes" id="UP000050465">
    <property type="component" value="Unassembled WGS sequence"/>
</dbReference>
<evidence type="ECO:0008006" key="3">
    <source>
        <dbReference type="Google" id="ProtNLM"/>
    </source>
</evidence>
<accession>A0A0P7YKR6</accession>
<evidence type="ECO:0000313" key="2">
    <source>
        <dbReference type="Proteomes" id="UP000050465"/>
    </source>
</evidence>
<sequence>MSENSISFVAEGVELQASEQENLAAPSWLAEALLVGQYWQASGLLSDLVTQVHVSRGRMGQYEVCDFVLLLLAYAVSGLPSLAEFYRALVPVKSLLMAVWGRQRCPAASTLSRFLADIDADAVALLRTLFETDLHRPVSPLLQQLGLRDRTGARWMVFDVDGTVKSVRHRVLQSQSTHPELKRRSRRACAPGYRGRKRGQAVRTRTTIAQAHTREWLGNFAVAGNGDAKGELNRACGVIERYCAGIELPLQQAILRLDGLYGRAHYLRILQQKQIPYITRCCDYQLLKDPGVKAQLAKAPQQQYKHPDSPEVSRELFDIPYVDATARGYLTPLRLIVLRLVRFPKAKPSVGKCEGKYIYEVFQTALPADGFSAADVLSLYNGRGGFEQTLSEEDTEQDCGPLV</sequence>
<organism evidence="1 2">
    <name type="scientific">Phormidesmis priestleyi Ana</name>
    <dbReference type="NCBI Taxonomy" id="1666911"/>
    <lineage>
        <taxon>Bacteria</taxon>
        <taxon>Bacillati</taxon>
        <taxon>Cyanobacteriota</taxon>
        <taxon>Cyanophyceae</taxon>
        <taxon>Leptolyngbyales</taxon>
        <taxon>Leptolyngbyaceae</taxon>
        <taxon>Phormidesmis</taxon>
    </lineage>
</organism>
<dbReference type="EMBL" id="LJZR01000134">
    <property type="protein sequence ID" value="KPQ30854.1"/>
    <property type="molecule type" value="Genomic_DNA"/>
</dbReference>
<dbReference type="AlphaFoldDB" id="A0A0P7YKR6"/>
<comment type="caution">
    <text evidence="1">The sequence shown here is derived from an EMBL/GenBank/DDBJ whole genome shotgun (WGS) entry which is preliminary data.</text>
</comment>
<reference evidence="1 2" key="1">
    <citation type="submission" date="2015-09" db="EMBL/GenBank/DDBJ databases">
        <title>Identification and resolution of microdiversity through metagenomic sequencing of parallel consortia.</title>
        <authorList>
            <person name="Nelson W.C."/>
            <person name="Romine M.F."/>
            <person name="Lindemann S.R."/>
        </authorList>
    </citation>
    <scope>NUCLEOTIDE SEQUENCE [LARGE SCALE GENOMIC DNA]</scope>
    <source>
        <strain evidence="1">Ana</strain>
    </source>
</reference>
<dbReference type="PATRIC" id="fig|1666911.3.peg.3413"/>
<name>A0A0P7YKR6_9CYAN</name>